<dbReference type="AlphaFoldDB" id="A0A8B7YGZ9"/>
<feature type="region of interest" description="Disordered" evidence="3">
    <location>
        <begin position="256"/>
        <end position="335"/>
    </location>
</feature>
<dbReference type="CTD" id="245812"/>
<dbReference type="Proteomes" id="UP000694845">
    <property type="component" value="Unplaced"/>
</dbReference>
<dbReference type="RefSeq" id="XP_022092518.1">
    <property type="nucleotide sequence ID" value="XM_022236826.1"/>
</dbReference>
<evidence type="ECO:0000259" key="4">
    <source>
        <dbReference type="Pfam" id="PF11938"/>
    </source>
</evidence>
<dbReference type="InterPro" id="IPR021852">
    <property type="entry name" value="DUF3456"/>
</dbReference>
<feature type="compositionally biased region" description="Basic residues" evidence="3">
    <location>
        <begin position="326"/>
        <end position="335"/>
    </location>
</feature>
<proteinExistence type="inferred from homology"/>
<accession>A0A8B7YGZ9</accession>
<reference evidence="6" key="1">
    <citation type="submission" date="2025-08" db="UniProtKB">
        <authorList>
            <consortium name="RefSeq"/>
        </authorList>
    </citation>
    <scope>IDENTIFICATION</scope>
</reference>
<sequence>MLRPYVIISADSEVYVNHPALQSQAETATLILFCFLILSSNVKKMFEISTGRLMAVFLVLLLAWHSHSGDLDPEDESNPHRDPSKCEVCKFVAQELQETMTETGKKKEVLQIGHQFDKQKKEIKYHKSELRLIEALDDVCERILQYNIHAERASSRSPSFAKGQSETMQTLRGLQAKGVKVDLGMPDDMWEKPSAPVTKMKQRCEQLIEEQEDAIGNWFFKTNQETTLLDYLCVQRVLTKDEHGCLNEVWTGSEKVNYDTQPSEGVDTPDAATPPSATESLPAPKKTKAKPTVKKTRSRKKVKAGKRGKGKKTRSTSKVKSAAKSSKTKKKKDEL</sequence>
<gene>
    <name evidence="6" type="primary">LOC110980278</name>
</gene>
<dbReference type="GeneID" id="110980278"/>
<dbReference type="OrthoDB" id="6020060at2759"/>
<evidence type="ECO:0000256" key="3">
    <source>
        <dbReference type="SAM" id="MobiDB-lite"/>
    </source>
</evidence>
<feature type="domain" description="DUF3456" evidence="4">
    <location>
        <begin position="85"/>
        <end position="236"/>
    </location>
</feature>
<dbReference type="KEGG" id="aplc:110980278"/>
<feature type="compositionally biased region" description="Basic residues" evidence="3">
    <location>
        <begin position="285"/>
        <end position="317"/>
    </location>
</feature>
<evidence type="ECO:0000313" key="6">
    <source>
        <dbReference type="RefSeq" id="XP_022092518.1"/>
    </source>
</evidence>
<keyword evidence="2" id="KW-0732">Signal</keyword>
<evidence type="ECO:0000313" key="5">
    <source>
        <dbReference type="Proteomes" id="UP000694845"/>
    </source>
</evidence>
<dbReference type="PANTHER" id="PTHR15382">
    <property type="entry name" value="CTG4A-RELATED"/>
    <property type="match status" value="1"/>
</dbReference>
<dbReference type="Pfam" id="PF11938">
    <property type="entry name" value="DUF3456"/>
    <property type="match status" value="1"/>
</dbReference>
<protein>
    <submittedName>
        <fullName evidence="6">Protein canopy homolog 4-like isoform X1</fullName>
    </submittedName>
</protein>
<organism evidence="5 6">
    <name type="scientific">Acanthaster planci</name>
    <name type="common">Crown-of-thorns starfish</name>
    <dbReference type="NCBI Taxonomy" id="133434"/>
    <lineage>
        <taxon>Eukaryota</taxon>
        <taxon>Metazoa</taxon>
        <taxon>Echinodermata</taxon>
        <taxon>Eleutherozoa</taxon>
        <taxon>Asterozoa</taxon>
        <taxon>Asteroidea</taxon>
        <taxon>Valvatacea</taxon>
        <taxon>Valvatida</taxon>
        <taxon>Acanthasteridae</taxon>
        <taxon>Acanthaster</taxon>
    </lineage>
</organism>
<name>A0A8B7YGZ9_ACAPL</name>
<evidence type="ECO:0000256" key="2">
    <source>
        <dbReference type="ARBA" id="ARBA00022729"/>
    </source>
</evidence>
<evidence type="ECO:0000256" key="1">
    <source>
        <dbReference type="ARBA" id="ARBA00007285"/>
    </source>
</evidence>
<dbReference type="OMA" id="IPDDMWE"/>
<dbReference type="PANTHER" id="PTHR15382:SF8">
    <property type="entry name" value="CANOPY B"/>
    <property type="match status" value="1"/>
</dbReference>
<keyword evidence="5" id="KW-1185">Reference proteome</keyword>
<comment type="similarity">
    <text evidence="1">Belongs to the canopy family.</text>
</comment>